<protein>
    <submittedName>
        <fullName evidence="2">Uncharacterized protein</fullName>
    </submittedName>
</protein>
<feature type="compositionally biased region" description="Basic and acidic residues" evidence="1">
    <location>
        <begin position="7"/>
        <end position="16"/>
    </location>
</feature>
<reference evidence="2 3" key="1">
    <citation type="submission" date="2019-04" db="EMBL/GenBank/DDBJ databases">
        <title>Three New Species of Nocardioides, Nocardioides euryhalodurans sp. nov., Nocardioides seonyuensis sp. nov. and Nocardioides eburneoflavus sp. nov. Isolated from Soil.</title>
        <authorList>
            <person name="Roh S.G."/>
            <person name="Lee C."/>
            <person name="Kim M.-K."/>
            <person name="Kim S.B."/>
        </authorList>
    </citation>
    <scope>NUCLEOTIDE SEQUENCE [LARGE SCALE GENOMIC DNA]</scope>
    <source>
        <strain evidence="2 3">MMS17-SY213</strain>
    </source>
</reference>
<sequence length="148" mass="17075">MTQAVHVRGDLLRVEEPPGEPETIIGTSHVWHRDRETGAAVIKERRPDGTNPYTAPRILVRYPSEFWQERLEEDRGILSSVARTVAHGRDALSFEQRGQQGDAFQITVDTATGVWLEALHDRQPWLLWDWVHFEPVEDSKFEIATEDY</sequence>
<comment type="caution">
    <text evidence="2">The sequence shown here is derived from an EMBL/GenBank/DDBJ whole genome shotgun (WGS) entry which is preliminary data.</text>
</comment>
<feature type="region of interest" description="Disordered" evidence="1">
    <location>
        <begin position="1"/>
        <end position="22"/>
    </location>
</feature>
<evidence type="ECO:0000256" key="1">
    <source>
        <dbReference type="SAM" id="MobiDB-lite"/>
    </source>
</evidence>
<keyword evidence="3" id="KW-1185">Reference proteome</keyword>
<dbReference type="AlphaFoldDB" id="A0A4Z1CH88"/>
<dbReference type="RefSeq" id="WP_135839923.1">
    <property type="nucleotide sequence ID" value="NZ_SRRO01000001.1"/>
</dbReference>
<accession>A0A4Z1CH88</accession>
<organism evidence="2 3">
    <name type="scientific">Nocardioides eburneiflavus</name>
    <dbReference type="NCBI Taxonomy" id="2518372"/>
    <lineage>
        <taxon>Bacteria</taxon>
        <taxon>Bacillati</taxon>
        <taxon>Actinomycetota</taxon>
        <taxon>Actinomycetes</taxon>
        <taxon>Propionibacteriales</taxon>
        <taxon>Nocardioidaceae</taxon>
        <taxon>Nocardioides</taxon>
    </lineage>
</organism>
<dbReference type="Proteomes" id="UP000297496">
    <property type="component" value="Unassembled WGS sequence"/>
</dbReference>
<name>A0A4Z1CH88_9ACTN</name>
<gene>
    <name evidence="2" type="ORF">EXE59_16775</name>
</gene>
<evidence type="ECO:0000313" key="2">
    <source>
        <dbReference type="EMBL" id="TGN65428.1"/>
    </source>
</evidence>
<proteinExistence type="predicted"/>
<dbReference type="EMBL" id="SRRO01000001">
    <property type="protein sequence ID" value="TGN65428.1"/>
    <property type="molecule type" value="Genomic_DNA"/>
</dbReference>
<evidence type="ECO:0000313" key="3">
    <source>
        <dbReference type="Proteomes" id="UP000297496"/>
    </source>
</evidence>